<proteinExistence type="predicted"/>
<dbReference type="WBParaSite" id="TMUE_2000009415.1">
    <property type="protein sequence ID" value="TMUE_2000009415.1"/>
    <property type="gene ID" value="WBGene00291783"/>
</dbReference>
<accession>A0A5S6QQA6</accession>
<sequence length="66" mass="7632">MLDECILVYGLESPLCQRIAAMQLRQAPMVKKTTERGGKALFVRFGRSDQLEDAKRKRKNEFVRFG</sequence>
<organism evidence="1 2">
    <name type="scientific">Trichuris muris</name>
    <name type="common">Mouse whipworm</name>
    <dbReference type="NCBI Taxonomy" id="70415"/>
    <lineage>
        <taxon>Eukaryota</taxon>
        <taxon>Metazoa</taxon>
        <taxon>Ecdysozoa</taxon>
        <taxon>Nematoda</taxon>
        <taxon>Enoplea</taxon>
        <taxon>Dorylaimia</taxon>
        <taxon>Trichinellida</taxon>
        <taxon>Trichuridae</taxon>
        <taxon>Trichuris</taxon>
    </lineage>
</organism>
<protein>
    <submittedName>
        <fullName evidence="2">Uncharacterized protein</fullName>
    </submittedName>
</protein>
<dbReference type="AlphaFoldDB" id="A0A5S6QQA6"/>
<evidence type="ECO:0000313" key="1">
    <source>
        <dbReference type="Proteomes" id="UP000046395"/>
    </source>
</evidence>
<keyword evidence="1" id="KW-1185">Reference proteome</keyword>
<evidence type="ECO:0000313" key="2">
    <source>
        <dbReference type="WBParaSite" id="TMUE_2000009415.1"/>
    </source>
</evidence>
<name>A0A5S6QQA6_TRIMR</name>
<reference evidence="2" key="1">
    <citation type="submission" date="2019-12" db="UniProtKB">
        <authorList>
            <consortium name="WormBaseParasite"/>
        </authorList>
    </citation>
    <scope>IDENTIFICATION</scope>
</reference>
<dbReference type="Proteomes" id="UP000046395">
    <property type="component" value="Unassembled WGS sequence"/>
</dbReference>